<dbReference type="CDD" id="cd00564">
    <property type="entry name" value="TMP_TenI"/>
    <property type="match status" value="1"/>
</dbReference>
<evidence type="ECO:0000313" key="5">
    <source>
        <dbReference type="Proteomes" id="UP001500552"/>
    </source>
</evidence>
<dbReference type="Proteomes" id="UP001500552">
    <property type="component" value="Unassembled WGS sequence"/>
</dbReference>
<evidence type="ECO:0000259" key="3">
    <source>
        <dbReference type="Pfam" id="PF02581"/>
    </source>
</evidence>
<dbReference type="InterPro" id="IPR036206">
    <property type="entry name" value="ThiamineP_synth_sf"/>
</dbReference>
<proteinExistence type="predicted"/>
<keyword evidence="2" id="KW-0784">Thiamine biosynthesis</keyword>
<dbReference type="Pfam" id="PF02581">
    <property type="entry name" value="TMP-TENI"/>
    <property type="match status" value="1"/>
</dbReference>
<feature type="domain" description="Thiamine phosphate synthase/TenI" evidence="3">
    <location>
        <begin position="11"/>
        <end position="194"/>
    </location>
</feature>
<dbReference type="PANTHER" id="PTHR20857:SF23">
    <property type="entry name" value="THIAMINE BIOSYNTHETIC BIFUNCTIONAL ENZYME"/>
    <property type="match status" value="1"/>
</dbReference>
<accession>A0ABP8M1N8</accession>
<dbReference type="RefSeq" id="WP_345161336.1">
    <property type="nucleotide sequence ID" value="NZ_BAABHC010000029.1"/>
</dbReference>
<dbReference type="Gene3D" id="3.20.20.70">
    <property type="entry name" value="Aldolase class I"/>
    <property type="match status" value="1"/>
</dbReference>
<protein>
    <recommendedName>
        <fullName evidence="3">Thiamine phosphate synthase/TenI domain-containing protein</fullName>
    </recommendedName>
</protein>
<dbReference type="InterPro" id="IPR022998">
    <property type="entry name" value="ThiamineP_synth_TenI"/>
</dbReference>
<evidence type="ECO:0000256" key="2">
    <source>
        <dbReference type="ARBA" id="ARBA00022977"/>
    </source>
</evidence>
<organism evidence="4 5">
    <name type="scientific">Pontibacter saemangeumensis</name>
    <dbReference type="NCBI Taxonomy" id="1084525"/>
    <lineage>
        <taxon>Bacteria</taxon>
        <taxon>Pseudomonadati</taxon>
        <taxon>Bacteroidota</taxon>
        <taxon>Cytophagia</taxon>
        <taxon>Cytophagales</taxon>
        <taxon>Hymenobacteraceae</taxon>
        <taxon>Pontibacter</taxon>
    </lineage>
</organism>
<dbReference type="EMBL" id="BAABHC010000029">
    <property type="protein sequence ID" value="GAA4440695.1"/>
    <property type="molecule type" value="Genomic_DNA"/>
</dbReference>
<keyword evidence="5" id="KW-1185">Reference proteome</keyword>
<gene>
    <name evidence="4" type="ORF">GCM10023188_38290</name>
</gene>
<comment type="pathway">
    <text evidence="1">Cofactor biosynthesis; thiamine diphosphate biosynthesis.</text>
</comment>
<evidence type="ECO:0000256" key="1">
    <source>
        <dbReference type="ARBA" id="ARBA00004948"/>
    </source>
</evidence>
<sequence>MKKQNLITGGVYLVLDPEMNRATLLHKLKEALTGGVRLLQVWNNWPASFGLSAKQDLIGDILAVASAYSVPLLINEEWQLLKDTGLAGVHFDTIPADYEVIKAEIKRDFICGITCGNDLEAVRWAEQNRVDYISFCAMFPSLSAGSCEIVSPETVKKAREITQIPFFLSGGITTENMAALQELDFAGVAVISGILNAASPQKSAAAYIYALNKLKK</sequence>
<name>A0ABP8M1N8_9BACT</name>
<dbReference type="SUPFAM" id="SSF51391">
    <property type="entry name" value="Thiamin phosphate synthase"/>
    <property type="match status" value="1"/>
</dbReference>
<dbReference type="PANTHER" id="PTHR20857">
    <property type="entry name" value="THIAMINE-PHOSPHATE PYROPHOSPHORYLASE"/>
    <property type="match status" value="1"/>
</dbReference>
<comment type="caution">
    <text evidence="4">The sequence shown here is derived from an EMBL/GenBank/DDBJ whole genome shotgun (WGS) entry which is preliminary data.</text>
</comment>
<evidence type="ECO:0000313" key="4">
    <source>
        <dbReference type="EMBL" id="GAA4440695.1"/>
    </source>
</evidence>
<dbReference type="InterPro" id="IPR013785">
    <property type="entry name" value="Aldolase_TIM"/>
</dbReference>
<reference evidence="5" key="1">
    <citation type="journal article" date="2019" name="Int. J. Syst. Evol. Microbiol.">
        <title>The Global Catalogue of Microorganisms (GCM) 10K type strain sequencing project: providing services to taxonomists for standard genome sequencing and annotation.</title>
        <authorList>
            <consortium name="The Broad Institute Genomics Platform"/>
            <consortium name="The Broad Institute Genome Sequencing Center for Infectious Disease"/>
            <person name="Wu L."/>
            <person name="Ma J."/>
        </authorList>
    </citation>
    <scope>NUCLEOTIDE SEQUENCE [LARGE SCALE GENOMIC DNA]</scope>
    <source>
        <strain evidence="5">JCM 17926</strain>
    </source>
</reference>